<proteinExistence type="inferred from homology"/>
<evidence type="ECO:0000313" key="9">
    <source>
        <dbReference type="EMBL" id="EOT86107.1"/>
    </source>
</evidence>
<dbReference type="EMBL" id="ASWO01000003">
    <property type="protein sequence ID" value="EOT86107.1"/>
    <property type="molecule type" value="Genomic_DNA"/>
</dbReference>
<dbReference type="RefSeq" id="WP_016186167.1">
    <property type="nucleotide sequence ID" value="NZ_ASWO01000003.1"/>
</dbReference>
<dbReference type="STRING" id="1140003.OMY_01730"/>
<dbReference type="AlphaFoldDB" id="S0NWY8"/>
<evidence type="ECO:0000313" key="10">
    <source>
        <dbReference type="Proteomes" id="UP000015961"/>
    </source>
</evidence>
<organism evidence="9 10">
    <name type="scientific">Enterococcus sulfureus ATCC 49903</name>
    <dbReference type="NCBI Taxonomy" id="1140003"/>
    <lineage>
        <taxon>Bacteria</taxon>
        <taxon>Bacillati</taxon>
        <taxon>Bacillota</taxon>
        <taxon>Bacilli</taxon>
        <taxon>Lactobacillales</taxon>
        <taxon>Enterococcaceae</taxon>
        <taxon>Enterococcus</taxon>
    </lineage>
</organism>
<dbReference type="PANTHER" id="PTHR37819">
    <property type="entry name" value="PROTEIN PSIE"/>
    <property type="match status" value="1"/>
</dbReference>
<comment type="subcellular location">
    <subcellularLocation>
        <location evidence="1">Cell inner membrane</location>
        <topology evidence="1">Multi-pass membrane protein</topology>
    </subcellularLocation>
</comment>
<evidence type="ECO:0000256" key="3">
    <source>
        <dbReference type="ARBA" id="ARBA00021903"/>
    </source>
</evidence>
<accession>S0NWY8</accession>
<dbReference type="InterPro" id="IPR020948">
    <property type="entry name" value="P_starv_induced_PsiE-like"/>
</dbReference>
<keyword evidence="10" id="KW-1185">Reference proteome</keyword>
<sequence length="140" mass="15918">MGQWLLQIEKKILAFLMALSSIALVLVGIIITFFLFKEVYHLFTFALAIDTNTIYYDALESILSFFLFFEFLTLIITSIKNQGHVSLSFLLTLGLTALIRLLLTYHDQVFGLVVIAISIVLLLFGMTLVLKQEKGEQHEN</sequence>
<keyword evidence="6 8" id="KW-1133">Transmembrane helix</keyword>
<evidence type="ECO:0000256" key="2">
    <source>
        <dbReference type="ARBA" id="ARBA00005632"/>
    </source>
</evidence>
<evidence type="ECO:0000256" key="5">
    <source>
        <dbReference type="ARBA" id="ARBA00022692"/>
    </source>
</evidence>
<feature type="transmembrane region" description="Helical" evidence="8">
    <location>
        <begin position="54"/>
        <end position="76"/>
    </location>
</feature>
<dbReference type="GO" id="GO:0016036">
    <property type="term" value="P:cellular response to phosphate starvation"/>
    <property type="evidence" value="ECO:0007669"/>
    <property type="project" value="InterPro"/>
</dbReference>
<feature type="transmembrane region" description="Helical" evidence="8">
    <location>
        <begin position="109"/>
        <end position="130"/>
    </location>
</feature>
<comment type="caution">
    <text evidence="9">The sequence shown here is derived from an EMBL/GenBank/DDBJ whole genome shotgun (WGS) entry which is preliminary data.</text>
</comment>
<feature type="transmembrane region" description="Helical" evidence="8">
    <location>
        <begin position="12"/>
        <end position="34"/>
    </location>
</feature>
<keyword evidence="5 8" id="KW-0812">Transmembrane</keyword>
<reference evidence="9 10" key="1">
    <citation type="submission" date="2013-03" db="EMBL/GenBank/DDBJ databases">
        <title>The Genome Sequence of Enterococcus sulfureus ATCC_49903 (PacBio/Illumina hybrid assembly).</title>
        <authorList>
            <consortium name="The Broad Institute Genomics Platform"/>
            <consortium name="The Broad Institute Genome Sequencing Center for Infectious Disease"/>
            <person name="Earl A."/>
            <person name="Russ C."/>
            <person name="Gilmore M."/>
            <person name="Surin D."/>
            <person name="Walker B."/>
            <person name="Young S."/>
            <person name="Zeng Q."/>
            <person name="Gargeya S."/>
            <person name="Fitzgerald M."/>
            <person name="Haas B."/>
            <person name="Abouelleil A."/>
            <person name="Allen A.W."/>
            <person name="Alvarado L."/>
            <person name="Arachchi H.M."/>
            <person name="Berlin A.M."/>
            <person name="Chapman S.B."/>
            <person name="Gainer-Dewar J."/>
            <person name="Goldberg J."/>
            <person name="Griggs A."/>
            <person name="Gujja S."/>
            <person name="Hansen M."/>
            <person name="Howarth C."/>
            <person name="Imamovic A."/>
            <person name="Ireland A."/>
            <person name="Larimer J."/>
            <person name="McCowan C."/>
            <person name="Murphy C."/>
            <person name="Pearson M."/>
            <person name="Poon T.W."/>
            <person name="Priest M."/>
            <person name="Roberts A."/>
            <person name="Saif S."/>
            <person name="Shea T."/>
            <person name="Sisk P."/>
            <person name="Sykes S."/>
            <person name="Wortman J."/>
            <person name="Nusbaum C."/>
            <person name="Birren B."/>
        </authorList>
    </citation>
    <scope>NUCLEOTIDE SEQUENCE [LARGE SCALE GENOMIC DNA]</scope>
    <source>
        <strain evidence="9 10">ATCC 49903</strain>
    </source>
</reference>
<name>S0NWY8_9ENTE</name>
<gene>
    <name evidence="9" type="ORF">I573_00860</name>
</gene>
<dbReference type="PIRSF" id="PIRSF029598">
    <property type="entry name" value="PsiE"/>
    <property type="match status" value="1"/>
</dbReference>
<dbReference type="Proteomes" id="UP000015961">
    <property type="component" value="Unassembled WGS sequence"/>
</dbReference>
<dbReference type="PATRIC" id="fig|1140003.3.peg.1668"/>
<evidence type="ECO:0000256" key="6">
    <source>
        <dbReference type="ARBA" id="ARBA00022989"/>
    </source>
</evidence>
<dbReference type="eggNOG" id="COG3223">
    <property type="taxonomic scope" value="Bacteria"/>
</dbReference>
<dbReference type="GO" id="GO:0005886">
    <property type="term" value="C:plasma membrane"/>
    <property type="evidence" value="ECO:0007669"/>
    <property type="project" value="UniProtKB-SubCell"/>
</dbReference>
<dbReference type="PANTHER" id="PTHR37819:SF1">
    <property type="entry name" value="PROTEIN PSIE"/>
    <property type="match status" value="1"/>
</dbReference>
<keyword evidence="7 8" id="KW-0472">Membrane</keyword>
<evidence type="ECO:0000256" key="8">
    <source>
        <dbReference type="SAM" id="Phobius"/>
    </source>
</evidence>
<keyword evidence="4" id="KW-1003">Cell membrane</keyword>
<dbReference type="Pfam" id="PF06146">
    <property type="entry name" value="PsiE"/>
    <property type="match status" value="1"/>
</dbReference>
<comment type="similarity">
    <text evidence="2">Belongs to the PsiE family.</text>
</comment>
<feature type="transmembrane region" description="Helical" evidence="8">
    <location>
        <begin position="83"/>
        <end position="103"/>
    </location>
</feature>
<protein>
    <recommendedName>
        <fullName evidence="3">Protein PsiE</fullName>
    </recommendedName>
</protein>
<evidence type="ECO:0000256" key="1">
    <source>
        <dbReference type="ARBA" id="ARBA00004429"/>
    </source>
</evidence>
<evidence type="ECO:0000256" key="7">
    <source>
        <dbReference type="ARBA" id="ARBA00023136"/>
    </source>
</evidence>
<dbReference type="InterPro" id="IPR009315">
    <property type="entry name" value="P_starv_induced_PsiE"/>
</dbReference>
<evidence type="ECO:0000256" key="4">
    <source>
        <dbReference type="ARBA" id="ARBA00022475"/>
    </source>
</evidence>